<keyword evidence="2" id="KW-0677">Repeat</keyword>
<evidence type="ECO:0000256" key="3">
    <source>
        <dbReference type="PROSITE-ProRule" id="PRU00221"/>
    </source>
</evidence>
<dbReference type="SMART" id="SM00320">
    <property type="entry name" value="WD40"/>
    <property type="match status" value="4"/>
</dbReference>
<evidence type="ECO:0000256" key="2">
    <source>
        <dbReference type="ARBA" id="ARBA00022737"/>
    </source>
</evidence>
<dbReference type="SUPFAM" id="SSF69322">
    <property type="entry name" value="Tricorn protease domain 2"/>
    <property type="match status" value="1"/>
</dbReference>
<dbReference type="EMBL" id="CP036426">
    <property type="protein sequence ID" value="QDV36435.1"/>
    <property type="molecule type" value="Genomic_DNA"/>
</dbReference>
<name>A0A518H6I3_9BACT</name>
<accession>A0A518H6I3</accession>
<dbReference type="Gene3D" id="1.25.40.10">
    <property type="entry name" value="Tetratricopeptide repeat domain"/>
    <property type="match status" value="1"/>
</dbReference>
<dbReference type="SUPFAM" id="SSF50969">
    <property type="entry name" value="YVTN repeat-like/Quinoprotein amine dehydrogenase"/>
    <property type="match status" value="1"/>
</dbReference>
<dbReference type="InterPro" id="IPR015943">
    <property type="entry name" value="WD40/YVTN_repeat-like_dom_sf"/>
</dbReference>
<feature type="repeat" description="WD" evidence="3">
    <location>
        <begin position="448"/>
        <end position="482"/>
    </location>
</feature>
<dbReference type="InterPro" id="IPR001680">
    <property type="entry name" value="WD40_rpt"/>
</dbReference>
<dbReference type="PROSITE" id="PS00678">
    <property type="entry name" value="WD_REPEATS_1"/>
    <property type="match status" value="1"/>
</dbReference>
<dbReference type="InterPro" id="IPR011990">
    <property type="entry name" value="TPR-like_helical_dom_sf"/>
</dbReference>
<dbReference type="SUPFAM" id="SSF48452">
    <property type="entry name" value="TPR-like"/>
    <property type="match status" value="1"/>
</dbReference>
<dbReference type="AlphaFoldDB" id="A0A518H6I3"/>
<keyword evidence="5" id="KW-1185">Reference proteome</keyword>
<dbReference type="KEGG" id="tpla:ElP_43590"/>
<dbReference type="InterPro" id="IPR019775">
    <property type="entry name" value="WD40_repeat_CS"/>
</dbReference>
<keyword evidence="1 3" id="KW-0853">WD repeat</keyword>
<sequence>MSRFLPDGRLFVVREAKGEGLEITLWDSEGRRRLAGPWTSPLGIVTVSPDGRSYYKVSSNERSGRFWIKQFDMATGRAVGIPTEIPATRQGPLWTPDGRVALLVNGVGRVRVYLPIDATVPDPFRPLDEGAVAVSPTGRWFAVARTDHLAVFEPGDDWTDTVAQLAVGPSAAVGENEAPRIAASPDRTTELLPLCAEPGAVEIVLREADSGRPIGPGLRIPVEGDAPPITAAFSPSGRLVAVASGMTTRLLDARSGASIGPPLAHDDTATCLAFSPDGDMLAVGNPGGGVSLWDVEAGRPARAPLALPGAVREVVFFPGGRLAIRSDSARPGVEVVRLWDAGGGRPIGPEIVLDGDDDIVYSPDGDRIMRLSKNTVRFVETQTGRAAGEPHQLFREHIRRSQGVSTAAFAGDRLGVIGTGKGTIRLFDATTGRPIPGMAMSHPGRAPVLGLAVSPDGRSALTGHLDGTACLWDLTTSRAMGPPVRACREVVAVAFSPDGRWAMLVSPRGRTWRWPVPGPVDVDPDRLALQLELETGVRLAPGPTAVELTERQWLERRDRLLSMGADPSSPLVPRPDDLEWHAFRAFEAEEVEAIETAAWHLEVLSRLRPGDWTIPARIGAMLADAGRPGRASAVCDWAEADAEAGEVASWYRLRALEALASRRFEAARRDLDRALARVPDDARALADRALSRSALGDDAGADADTARAVALAEDGDLLVVLGSRLAAAGRWEEARVPFARAVATAPMTLLDRERAALALLRAGDSEAFRLLVDRLIEALREPPASPTRLLVEARPGLLGPTNPEQAGRIAAILDRECDRLARRPDVPAELRHSIHSAAGAAMYRAGRHAEAVDRLEEGIAARGGNIQPWDDAFLALAHQTLGHRDEAMHHLDRLADVAPRQNFWEALEYRLLRREAESVIRPDLGFPGDPFDRD</sequence>
<dbReference type="PANTHER" id="PTHR19879:SF9">
    <property type="entry name" value="TRANSCRIPTION INITIATION FACTOR TFIID SUBUNIT 5"/>
    <property type="match status" value="1"/>
</dbReference>
<evidence type="ECO:0000256" key="1">
    <source>
        <dbReference type="ARBA" id="ARBA00022574"/>
    </source>
</evidence>
<organism evidence="4 5">
    <name type="scientific">Tautonia plasticadhaerens</name>
    <dbReference type="NCBI Taxonomy" id="2527974"/>
    <lineage>
        <taxon>Bacteria</taxon>
        <taxon>Pseudomonadati</taxon>
        <taxon>Planctomycetota</taxon>
        <taxon>Planctomycetia</taxon>
        <taxon>Isosphaerales</taxon>
        <taxon>Isosphaeraceae</taxon>
        <taxon>Tautonia</taxon>
    </lineage>
</organism>
<dbReference type="PANTHER" id="PTHR19879">
    <property type="entry name" value="TRANSCRIPTION INITIATION FACTOR TFIID"/>
    <property type="match status" value="1"/>
</dbReference>
<dbReference type="InterPro" id="IPR011044">
    <property type="entry name" value="Quino_amine_DH_bsu"/>
</dbReference>
<evidence type="ECO:0000313" key="4">
    <source>
        <dbReference type="EMBL" id="QDV36435.1"/>
    </source>
</evidence>
<proteinExistence type="predicted"/>
<dbReference type="PROSITE" id="PS50082">
    <property type="entry name" value="WD_REPEATS_2"/>
    <property type="match status" value="2"/>
</dbReference>
<feature type="repeat" description="WD" evidence="3">
    <location>
        <begin position="262"/>
        <end position="303"/>
    </location>
</feature>
<dbReference type="PROSITE" id="PS50294">
    <property type="entry name" value="WD_REPEATS_REGION"/>
    <property type="match status" value="1"/>
</dbReference>
<gene>
    <name evidence="4" type="ORF">ElP_43590</name>
</gene>
<protein>
    <submittedName>
        <fullName evidence="4">WD domain, G-beta repeat</fullName>
    </submittedName>
</protein>
<dbReference type="Proteomes" id="UP000317835">
    <property type="component" value="Chromosome"/>
</dbReference>
<evidence type="ECO:0000313" key="5">
    <source>
        <dbReference type="Proteomes" id="UP000317835"/>
    </source>
</evidence>
<dbReference type="Pfam" id="PF00400">
    <property type="entry name" value="WD40"/>
    <property type="match status" value="2"/>
</dbReference>
<reference evidence="4 5" key="1">
    <citation type="submission" date="2019-02" db="EMBL/GenBank/DDBJ databases">
        <title>Deep-cultivation of Planctomycetes and their phenomic and genomic characterization uncovers novel biology.</title>
        <authorList>
            <person name="Wiegand S."/>
            <person name="Jogler M."/>
            <person name="Boedeker C."/>
            <person name="Pinto D."/>
            <person name="Vollmers J."/>
            <person name="Rivas-Marin E."/>
            <person name="Kohn T."/>
            <person name="Peeters S.H."/>
            <person name="Heuer A."/>
            <person name="Rast P."/>
            <person name="Oberbeckmann S."/>
            <person name="Bunk B."/>
            <person name="Jeske O."/>
            <person name="Meyerdierks A."/>
            <person name="Storesund J.E."/>
            <person name="Kallscheuer N."/>
            <person name="Luecker S."/>
            <person name="Lage O.M."/>
            <person name="Pohl T."/>
            <person name="Merkel B.J."/>
            <person name="Hornburger P."/>
            <person name="Mueller R.-W."/>
            <person name="Bruemmer F."/>
            <person name="Labrenz M."/>
            <person name="Spormann A.M."/>
            <person name="Op den Camp H."/>
            <person name="Overmann J."/>
            <person name="Amann R."/>
            <person name="Jetten M.S.M."/>
            <person name="Mascher T."/>
            <person name="Medema M.H."/>
            <person name="Devos D.P."/>
            <person name="Kaster A.-K."/>
            <person name="Ovreas L."/>
            <person name="Rohde M."/>
            <person name="Galperin M.Y."/>
            <person name="Jogler C."/>
        </authorList>
    </citation>
    <scope>NUCLEOTIDE SEQUENCE [LARGE SCALE GENOMIC DNA]</scope>
    <source>
        <strain evidence="4 5">ElP</strain>
    </source>
</reference>
<dbReference type="Gene3D" id="2.130.10.10">
    <property type="entry name" value="YVTN repeat-like/Quinoprotein amine dehydrogenase"/>
    <property type="match status" value="3"/>
</dbReference>